<keyword evidence="5 9" id="KW-1133">Transmembrane helix</keyword>
<reference evidence="11" key="1">
    <citation type="submission" date="2021-01" db="EMBL/GenBank/DDBJ databases">
        <authorList>
            <person name="Corre E."/>
            <person name="Pelletier E."/>
            <person name="Niang G."/>
            <person name="Scheremetjew M."/>
            <person name="Finn R."/>
            <person name="Kale V."/>
            <person name="Holt S."/>
            <person name="Cochrane G."/>
            <person name="Meng A."/>
            <person name="Brown T."/>
            <person name="Cohen L."/>
        </authorList>
    </citation>
    <scope>NUCLEOTIDE SEQUENCE</scope>
    <source>
        <strain evidence="11">CCMP3303</strain>
    </source>
</reference>
<evidence type="ECO:0000256" key="3">
    <source>
        <dbReference type="ARBA" id="ARBA00022692"/>
    </source>
</evidence>
<dbReference type="GO" id="GO:0005509">
    <property type="term" value="F:calcium ion binding"/>
    <property type="evidence" value="ECO:0007669"/>
    <property type="project" value="InterPro"/>
</dbReference>
<evidence type="ECO:0000256" key="1">
    <source>
        <dbReference type="ARBA" id="ARBA00004127"/>
    </source>
</evidence>
<feature type="domain" description="EF-hand" evidence="10">
    <location>
        <begin position="316"/>
        <end position="351"/>
    </location>
</feature>
<comment type="subcellular location">
    <subcellularLocation>
        <location evidence="1">Endomembrane system</location>
        <topology evidence="1">Multi-pass membrane protein</topology>
    </subcellularLocation>
</comment>
<name>A0A7S0AGX5_9STRA</name>
<dbReference type="GO" id="GO:0016020">
    <property type="term" value="C:membrane"/>
    <property type="evidence" value="ECO:0007669"/>
    <property type="project" value="InterPro"/>
</dbReference>
<keyword evidence="2" id="KW-0813">Transport</keyword>
<feature type="transmembrane region" description="Helical" evidence="9">
    <location>
        <begin position="475"/>
        <end position="501"/>
    </location>
</feature>
<feature type="transmembrane region" description="Helical" evidence="9">
    <location>
        <begin position="40"/>
        <end position="62"/>
    </location>
</feature>
<evidence type="ECO:0000256" key="4">
    <source>
        <dbReference type="ARBA" id="ARBA00022837"/>
    </source>
</evidence>
<dbReference type="GO" id="GO:0015369">
    <property type="term" value="F:calcium:proton antiporter activity"/>
    <property type="evidence" value="ECO:0007669"/>
    <property type="project" value="TreeGrafter"/>
</dbReference>
<evidence type="ECO:0000256" key="7">
    <source>
        <dbReference type="ARBA" id="ARBA00023136"/>
    </source>
</evidence>
<dbReference type="PANTHER" id="PTHR31503:SF36">
    <property type="entry name" value="SODIUM_CALCIUM EXCHANGER MEMBRANE REGION DOMAIN-CONTAINING PROTEIN"/>
    <property type="match status" value="1"/>
</dbReference>
<dbReference type="InterPro" id="IPR011992">
    <property type="entry name" value="EF-hand-dom_pair"/>
</dbReference>
<feature type="transmembrane region" description="Helical" evidence="9">
    <location>
        <begin position="12"/>
        <end position="28"/>
    </location>
</feature>
<dbReference type="Gene3D" id="1.10.238.10">
    <property type="entry name" value="EF-hand"/>
    <property type="match status" value="1"/>
</dbReference>
<evidence type="ECO:0000256" key="9">
    <source>
        <dbReference type="SAM" id="Phobius"/>
    </source>
</evidence>
<keyword evidence="7 9" id="KW-0472">Membrane</keyword>
<dbReference type="Pfam" id="PF13499">
    <property type="entry name" value="EF-hand_7"/>
    <property type="match status" value="1"/>
</dbReference>
<dbReference type="Pfam" id="PF01699">
    <property type="entry name" value="Na_Ca_ex"/>
    <property type="match status" value="1"/>
</dbReference>
<gene>
    <name evidence="11" type="ORF">MPOL1434_LOCUS2602</name>
</gene>
<evidence type="ECO:0000259" key="10">
    <source>
        <dbReference type="PROSITE" id="PS50222"/>
    </source>
</evidence>
<feature type="transmembrane region" description="Helical" evidence="9">
    <location>
        <begin position="539"/>
        <end position="560"/>
    </location>
</feature>
<dbReference type="PROSITE" id="PS50222">
    <property type="entry name" value="EF_HAND_2"/>
    <property type="match status" value="2"/>
</dbReference>
<dbReference type="InterPro" id="IPR018247">
    <property type="entry name" value="EF_Hand_1_Ca_BS"/>
</dbReference>
<feature type="transmembrane region" description="Helical" evidence="9">
    <location>
        <begin position="185"/>
        <end position="204"/>
    </location>
</feature>
<keyword evidence="4" id="KW-0106">Calcium</keyword>
<dbReference type="CDD" id="cd00051">
    <property type="entry name" value="EFh"/>
    <property type="match status" value="1"/>
</dbReference>
<keyword evidence="6" id="KW-0406">Ion transport</keyword>
<dbReference type="GO" id="GO:0006874">
    <property type="term" value="P:intracellular calcium ion homeostasis"/>
    <property type="evidence" value="ECO:0007669"/>
    <property type="project" value="TreeGrafter"/>
</dbReference>
<feature type="transmembrane region" description="Helical" evidence="9">
    <location>
        <begin position="410"/>
        <end position="429"/>
    </location>
</feature>
<evidence type="ECO:0000256" key="2">
    <source>
        <dbReference type="ARBA" id="ARBA00022448"/>
    </source>
</evidence>
<organism evidence="11">
    <name type="scientific">Minutocellus polymorphus</name>
    <dbReference type="NCBI Taxonomy" id="265543"/>
    <lineage>
        <taxon>Eukaryota</taxon>
        <taxon>Sar</taxon>
        <taxon>Stramenopiles</taxon>
        <taxon>Ochrophyta</taxon>
        <taxon>Bacillariophyta</taxon>
        <taxon>Mediophyceae</taxon>
        <taxon>Cymatosirophycidae</taxon>
        <taxon>Cymatosirales</taxon>
        <taxon>Cymatosiraceae</taxon>
        <taxon>Minutocellus</taxon>
    </lineage>
</organism>
<accession>A0A7S0AGX5</accession>
<dbReference type="GO" id="GO:0012505">
    <property type="term" value="C:endomembrane system"/>
    <property type="evidence" value="ECO:0007669"/>
    <property type="project" value="UniProtKB-SubCell"/>
</dbReference>
<feature type="transmembrane region" description="Helical" evidence="9">
    <location>
        <begin position="153"/>
        <end position="173"/>
    </location>
</feature>
<feature type="region of interest" description="Disordered" evidence="8">
    <location>
        <begin position="379"/>
        <end position="399"/>
    </location>
</feature>
<feature type="compositionally biased region" description="Acidic residues" evidence="8">
    <location>
        <begin position="382"/>
        <end position="392"/>
    </location>
</feature>
<evidence type="ECO:0000256" key="5">
    <source>
        <dbReference type="ARBA" id="ARBA00022989"/>
    </source>
</evidence>
<evidence type="ECO:0000313" key="11">
    <source>
        <dbReference type="EMBL" id="CAD8363754.1"/>
    </source>
</evidence>
<dbReference type="InterPro" id="IPR002048">
    <property type="entry name" value="EF_hand_dom"/>
</dbReference>
<dbReference type="PANTHER" id="PTHR31503">
    <property type="entry name" value="VACUOLAR CALCIUM ION TRANSPORTER"/>
    <property type="match status" value="1"/>
</dbReference>
<dbReference type="SMART" id="SM00054">
    <property type="entry name" value="EFh"/>
    <property type="match status" value="2"/>
</dbReference>
<sequence>MGFPAIDPSEVGLTGLLWLFLTYGYVLFYSSNLIAEGSDLLLLIPSMAGLVGGLVLPILGAVPDGAIILFSGLGDIEQAQETLSVGVGALAGSIIMLLTVPWAFSVMSGRVDITAEGTLNYLGKPKLSPNQDMRQTLFMTGVALNKEVQHGGIIMVLTTIPYFLIQVPALFLHGPAEEVAEGEKYWALGGLVICLIGFVSYLVLQLRISKKGTDKLKRVAIMKKLLTDGKVSLSGALVDTVKMHGGPQLGGSPSTSGGYQSLTDSSNGTKWYPPPETKEYLKEILNESFMKYDKDKNSLLDKSECHVFLSDFHEDISDREVDTIFSRYDVDNSGAINEEEFLGMVYHIILMQIEKEQGSESQIIPETGGAILNNMFEGGQEGQEEEEEEVPEDITSLPPHEQQRIIKKRAFIMLAIGTTLVLIFSDPMVDVMQEIASRAGLNSFYVAFVLAPLASNASEVIASQYYAAKKTRKTITVSLTALEGAASMNNTFCLSIFMGLVYFRGLAWQYTAETIAIVLVEVLMSVLVQRSKMSTFQGLLVLFIFPLSLVLVATLEAFGLD</sequence>
<feature type="transmembrane region" description="Helical" evidence="9">
    <location>
        <begin position="82"/>
        <end position="104"/>
    </location>
</feature>
<dbReference type="AlphaFoldDB" id="A0A7S0AGX5"/>
<feature type="region of interest" description="Disordered" evidence="8">
    <location>
        <begin position="248"/>
        <end position="268"/>
    </location>
</feature>
<dbReference type="InterPro" id="IPR004837">
    <property type="entry name" value="NaCa_Exmemb"/>
</dbReference>
<proteinExistence type="predicted"/>
<evidence type="ECO:0000256" key="6">
    <source>
        <dbReference type="ARBA" id="ARBA00023065"/>
    </source>
</evidence>
<feature type="domain" description="EF-hand" evidence="10">
    <location>
        <begin position="280"/>
        <end position="315"/>
    </location>
</feature>
<feature type="transmembrane region" description="Helical" evidence="9">
    <location>
        <begin position="507"/>
        <end position="527"/>
    </location>
</feature>
<keyword evidence="3 9" id="KW-0812">Transmembrane</keyword>
<feature type="compositionally biased region" description="Polar residues" evidence="8">
    <location>
        <begin position="251"/>
        <end position="268"/>
    </location>
</feature>
<evidence type="ECO:0000256" key="8">
    <source>
        <dbReference type="SAM" id="MobiDB-lite"/>
    </source>
</evidence>
<protein>
    <recommendedName>
        <fullName evidence="10">EF-hand domain-containing protein</fullName>
    </recommendedName>
</protein>
<dbReference type="InterPro" id="IPR004713">
    <property type="entry name" value="CaH_exchang"/>
</dbReference>
<dbReference type="SUPFAM" id="SSF47473">
    <property type="entry name" value="EF-hand"/>
    <property type="match status" value="1"/>
</dbReference>
<dbReference type="EMBL" id="HBEJ01004459">
    <property type="protein sequence ID" value="CAD8363754.1"/>
    <property type="molecule type" value="Transcribed_RNA"/>
</dbReference>
<dbReference type="PROSITE" id="PS00018">
    <property type="entry name" value="EF_HAND_1"/>
    <property type="match status" value="1"/>
</dbReference>